<protein>
    <submittedName>
        <fullName evidence="2">Uncharacterized protein</fullName>
    </submittedName>
</protein>
<dbReference type="Proteomes" id="UP000054937">
    <property type="component" value="Unassembled WGS sequence"/>
</dbReference>
<evidence type="ECO:0000313" key="3">
    <source>
        <dbReference type="Proteomes" id="UP000054937"/>
    </source>
</evidence>
<evidence type="ECO:0000313" key="2">
    <source>
        <dbReference type="EMBL" id="KRX01848.1"/>
    </source>
</evidence>
<accession>A0A0V0QIE3</accession>
<organism evidence="2 3">
    <name type="scientific">Pseudocohnilembus persalinus</name>
    <name type="common">Ciliate</name>
    <dbReference type="NCBI Taxonomy" id="266149"/>
    <lineage>
        <taxon>Eukaryota</taxon>
        <taxon>Sar</taxon>
        <taxon>Alveolata</taxon>
        <taxon>Ciliophora</taxon>
        <taxon>Intramacronucleata</taxon>
        <taxon>Oligohymenophorea</taxon>
        <taxon>Scuticociliatia</taxon>
        <taxon>Philasterida</taxon>
        <taxon>Pseudocohnilembidae</taxon>
        <taxon>Pseudocohnilembus</taxon>
    </lineage>
</organism>
<evidence type="ECO:0000256" key="1">
    <source>
        <dbReference type="SAM" id="MobiDB-lite"/>
    </source>
</evidence>
<feature type="compositionally biased region" description="Low complexity" evidence="1">
    <location>
        <begin position="158"/>
        <end position="174"/>
    </location>
</feature>
<feature type="region of interest" description="Disordered" evidence="1">
    <location>
        <begin position="151"/>
        <end position="174"/>
    </location>
</feature>
<dbReference type="EMBL" id="LDAU01000162">
    <property type="protein sequence ID" value="KRX01848.1"/>
    <property type="molecule type" value="Genomic_DNA"/>
</dbReference>
<keyword evidence="3" id="KW-1185">Reference proteome</keyword>
<dbReference type="AlphaFoldDB" id="A0A0V0QIE3"/>
<gene>
    <name evidence="2" type="ORF">PPERSA_00470</name>
</gene>
<name>A0A0V0QIE3_PSEPJ</name>
<comment type="caution">
    <text evidence="2">The sequence shown here is derived from an EMBL/GenBank/DDBJ whole genome shotgun (WGS) entry which is preliminary data.</text>
</comment>
<proteinExistence type="predicted"/>
<reference evidence="2 3" key="1">
    <citation type="journal article" date="2015" name="Sci. Rep.">
        <title>Genome of the facultative scuticociliatosis pathogen Pseudocohnilembus persalinus provides insight into its virulence through horizontal gene transfer.</title>
        <authorList>
            <person name="Xiong J."/>
            <person name="Wang G."/>
            <person name="Cheng J."/>
            <person name="Tian M."/>
            <person name="Pan X."/>
            <person name="Warren A."/>
            <person name="Jiang C."/>
            <person name="Yuan D."/>
            <person name="Miao W."/>
        </authorList>
    </citation>
    <scope>NUCLEOTIDE SEQUENCE [LARGE SCALE GENOMIC DNA]</scope>
    <source>
        <strain evidence="2">36N120E</strain>
    </source>
</reference>
<dbReference type="InParanoid" id="A0A0V0QIE3"/>
<sequence length="265" mass="31444">MENKEQQIGFQKKLSQVNNFGCVAINRETLQVLLIKLRWTRSGAKSLFHILNGLDNTEKDIENINQILQNCTDKELKIFSTDINKLLNESKIPVSWQYKNGINLKENIQNNFEFIKKICLKELEFRNKSQTYKPNPDQLSRHMWMIPKGKAEKSQNYNTQPTQIQQNEQDQQTENQAQYIIQNQQINNDNQYTIKQYKDKQNVQQLQNDLEFQMINAKREFSEETDVPEQDIYFVQDSQNQYVSFQASNGLKVKQLYINIQTYMK</sequence>